<dbReference type="PANTHER" id="PTHR12137:SF54">
    <property type="entry name" value="CARBOHYDRATE SULFOTRANSFERASE"/>
    <property type="match status" value="1"/>
</dbReference>
<gene>
    <name evidence="11" type="ORF">LSH36_120g11027</name>
</gene>
<evidence type="ECO:0000256" key="4">
    <source>
        <dbReference type="ARBA" id="ARBA00022692"/>
    </source>
</evidence>
<dbReference type="Pfam" id="PF03567">
    <property type="entry name" value="Sulfotransfer_2"/>
    <property type="match status" value="1"/>
</dbReference>
<accession>A0AAD9JZQ1</accession>
<proteinExistence type="inferred from homology"/>
<evidence type="ECO:0000256" key="7">
    <source>
        <dbReference type="ARBA" id="ARBA00023136"/>
    </source>
</evidence>
<feature type="compositionally biased region" description="Basic and acidic residues" evidence="10">
    <location>
        <begin position="101"/>
        <end position="122"/>
    </location>
</feature>
<evidence type="ECO:0000313" key="11">
    <source>
        <dbReference type="EMBL" id="KAK2161190.1"/>
    </source>
</evidence>
<keyword evidence="12" id="KW-1185">Reference proteome</keyword>
<dbReference type="GO" id="GO:0000139">
    <property type="term" value="C:Golgi membrane"/>
    <property type="evidence" value="ECO:0007669"/>
    <property type="project" value="UniProtKB-SubCell"/>
</dbReference>
<keyword evidence="9" id="KW-0735">Signal-anchor</keyword>
<feature type="compositionally biased region" description="Polar residues" evidence="10">
    <location>
        <begin position="123"/>
        <end position="132"/>
    </location>
</feature>
<reference evidence="11" key="1">
    <citation type="journal article" date="2023" name="Mol. Biol. Evol.">
        <title>Third-Generation Sequencing Reveals the Adaptive Role of the Epigenome in Three Deep-Sea Polychaetes.</title>
        <authorList>
            <person name="Perez M."/>
            <person name="Aroh O."/>
            <person name="Sun Y."/>
            <person name="Lan Y."/>
            <person name="Juniper S.K."/>
            <person name="Young C.R."/>
            <person name="Angers B."/>
            <person name="Qian P.Y."/>
        </authorList>
    </citation>
    <scope>NUCLEOTIDE SEQUENCE</scope>
    <source>
        <strain evidence="11">P08H-3</strain>
    </source>
</reference>
<evidence type="ECO:0000256" key="9">
    <source>
        <dbReference type="RuleBase" id="RU364020"/>
    </source>
</evidence>
<dbReference type="PANTHER" id="PTHR12137">
    <property type="entry name" value="CARBOHYDRATE SULFOTRANSFERASE"/>
    <property type="match status" value="1"/>
</dbReference>
<feature type="region of interest" description="Disordered" evidence="10">
    <location>
        <begin position="1"/>
        <end position="132"/>
    </location>
</feature>
<evidence type="ECO:0000313" key="12">
    <source>
        <dbReference type="Proteomes" id="UP001208570"/>
    </source>
</evidence>
<keyword evidence="3 9" id="KW-0808">Transferase</keyword>
<comment type="caution">
    <text evidence="11">The sequence shown here is derived from an EMBL/GenBank/DDBJ whole genome shotgun (WGS) entry which is preliminary data.</text>
</comment>
<keyword evidence="7" id="KW-0472">Membrane</keyword>
<keyword evidence="5" id="KW-1133">Transmembrane helix</keyword>
<name>A0AAD9JZQ1_9ANNE</name>
<protein>
    <recommendedName>
        <fullName evidence="9">Carbohydrate sulfotransferase</fullName>
        <ecNumber evidence="9">2.8.2.-</ecNumber>
    </recommendedName>
</protein>
<sequence length="450" mass="52914">MSSTIQEQNERKRGHFVGWMARQDDSNPDNDASTFQKVIPSPKHVRVNTYRRTESRGDRRDEPEQEAIGTLIADSSHKQEIERRHIGDDRTSHTNRATRLINKDERRASKSKAEDDNERFSDSPEQATINSELSLRRGEHRVDDKGDFLRIEVSRNDSDEDFSREEKHLLPDPTVRICSQRQRQLHLRQTCHELLDEDRERRRYMKRRVKLVAISHQRKLLYCILSKTGSRSWLTFLANLSSDAGSDHNLRIRDERFMNKTGIEYRRNLYLDELDSRYRDYTRFVVVRHPLQRFASAYYESVVKNGKFRRNDGTLPSFREFSAMIAGGQLQPHVQMARYINHCQVCRTKYDYIVKAETIKSDFHLIRSDLATNVPLPREHVNKIYRGRHHTDVFKYDALLKTLQPENSNVLRGLAAVYEADNKIFGYGWDFDNQRSTCSVMQGDKPYPCC</sequence>
<dbReference type="Proteomes" id="UP001208570">
    <property type="component" value="Unassembled WGS sequence"/>
</dbReference>
<evidence type="ECO:0000256" key="6">
    <source>
        <dbReference type="ARBA" id="ARBA00023034"/>
    </source>
</evidence>
<dbReference type="InterPro" id="IPR018011">
    <property type="entry name" value="Carb_sulfotrans_8-10"/>
</dbReference>
<keyword evidence="4" id="KW-0812">Transmembrane</keyword>
<dbReference type="InterPro" id="IPR005331">
    <property type="entry name" value="Sulfotransferase"/>
</dbReference>
<evidence type="ECO:0000256" key="8">
    <source>
        <dbReference type="ARBA" id="ARBA00023180"/>
    </source>
</evidence>
<evidence type="ECO:0000256" key="1">
    <source>
        <dbReference type="ARBA" id="ARBA00004323"/>
    </source>
</evidence>
<dbReference type="GO" id="GO:0016051">
    <property type="term" value="P:carbohydrate biosynthetic process"/>
    <property type="evidence" value="ECO:0007669"/>
    <property type="project" value="InterPro"/>
</dbReference>
<dbReference type="EMBL" id="JAODUP010000120">
    <property type="protein sequence ID" value="KAK2161190.1"/>
    <property type="molecule type" value="Genomic_DNA"/>
</dbReference>
<comment type="subcellular location">
    <subcellularLocation>
        <location evidence="1 9">Golgi apparatus membrane</location>
        <topology evidence="1 9">Single-pass type II membrane protein</topology>
    </subcellularLocation>
</comment>
<keyword evidence="9" id="KW-0119">Carbohydrate metabolism</keyword>
<evidence type="ECO:0000256" key="3">
    <source>
        <dbReference type="ARBA" id="ARBA00022679"/>
    </source>
</evidence>
<evidence type="ECO:0000256" key="2">
    <source>
        <dbReference type="ARBA" id="ARBA00006339"/>
    </source>
</evidence>
<comment type="similarity">
    <text evidence="2 9">Belongs to the sulfotransferase 2 family.</text>
</comment>
<keyword evidence="6 9" id="KW-0333">Golgi apparatus</keyword>
<feature type="compositionally biased region" description="Basic and acidic residues" evidence="10">
    <location>
        <begin position="51"/>
        <end position="62"/>
    </location>
</feature>
<feature type="compositionally biased region" description="Basic and acidic residues" evidence="10">
    <location>
        <begin position="75"/>
        <end position="92"/>
    </location>
</feature>
<dbReference type="EC" id="2.8.2.-" evidence="9"/>
<evidence type="ECO:0000256" key="10">
    <source>
        <dbReference type="SAM" id="MobiDB-lite"/>
    </source>
</evidence>
<dbReference type="GO" id="GO:0008146">
    <property type="term" value="F:sulfotransferase activity"/>
    <property type="evidence" value="ECO:0007669"/>
    <property type="project" value="InterPro"/>
</dbReference>
<organism evidence="11 12">
    <name type="scientific">Paralvinella palmiformis</name>
    <dbReference type="NCBI Taxonomy" id="53620"/>
    <lineage>
        <taxon>Eukaryota</taxon>
        <taxon>Metazoa</taxon>
        <taxon>Spiralia</taxon>
        <taxon>Lophotrochozoa</taxon>
        <taxon>Annelida</taxon>
        <taxon>Polychaeta</taxon>
        <taxon>Sedentaria</taxon>
        <taxon>Canalipalpata</taxon>
        <taxon>Terebellida</taxon>
        <taxon>Terebelliformia</taxon>
        <taxon>Alvinellidae</taxon>
        <taxon>Paralvinella</taxon>
    </lineage>
</organism>
<evidence type="ECO:0000256" key="5">
    <source>
        <dbReference type="ARBA" id="ARBA00022989"/>
    </source>
</evidence>
<keyword evidence="8 9" id="KW-0325">Glycoprotein</keyword>
<dbReference type="AlphaFoldDB" id="A0AAD9JZQ1"/>